<sequence>MDQEDNPTGKGFYRIPIIRQPLSDATKRVSNATIAAVGHHSRIYIDPSVLTKSKGPNRGHSNPTVGHYHAGERHEGRMTSQRLSANTHESRTADEGRRVSRLSNRSASGKPRIEVHIGPWELGRTLGQGSSARVRLGRHRVTAHPVAVKIVTKATAHLTQSGSLAKLHRADSRKPMTGDDGVRRMPLAIEREVAILRLLRHPNIIELMDIWENQSDIYIVTDYIEKGDMFNFINKIGRLREEEAMYYFRQMMSALEYCHFLNICHRDLKPENILLKADGTVKIADFGMAALQQSPAHQLRTACGSPHYAAPELLRQQYYKGSAVDIWSLGVILFAMLAGHLPFDDPDQKVMLAKAKRAQYKMPQGLSPEAQDLIRRILVHQPSTRITMEEMWKHPLVTKYNNLDSLHLRGDHVQNVLRNTHIPPIPEWQIDRQIYRQLSSLWHSFSESDLKTKLAEERRNDQKLFYWLLLDHRETRLENYSNNVPISKGDFHHLKPPNWAKRVATCQFDQAGPISVKKAASKFTVFSAGQEQDGQEADDAGTVRSYDPYNASVLQPPERQASRAMITVHPNDAEPGVTAAPAAVSQSHQSYRSAGGSRREKRRIHSQRNGTNGQPKLAGGSTMSSIRSHRSGSHSRPPLRTKRGVDFSNIRNNSNKKSQEYRRRELIVQSEAFRQLGVPICCVDEDETCGDLLSLFSLCKGKATVGTQLGVDEGVPREDSEIWNDELRKMSTSVAADCDKAFQSSIVFSESVGHRESREVSPFSVESLSLSLGTSGRLVEIPNLETRPLPPTPPESITPVSTPGWNHGPNVVPLPLNLNPSKHNTSSDRRTVSEPFNTGGREVRPLPSIYESMSEERKRSENQNYNMFGLDSPVTPTPAAGNEGQSYYARAEHTIRVVNSPAPDDVPMPLNIRKVSRNNNTSNVPTAAAQSAQDPRTLRSAVYEAHKASGLDLIDGHTGEVTAIAAAIGSTQPKMRVSSWFKKANTKEEGGGSSSGSNSAGNDVGAEGSGNHASAATGGAELRKKKSFRLSFWKSSSKSDKSEPRMSIAQDDPEDLVTPMTPGLKTSFTRNDQTLEQRVAADKDEEAQILKKREELQAGIVAKIKWWRDQMNEADPDPESDGFGGAHDTERVMDVKQHWLAKLFHVKPATRALCFTMPKKRARQELASLLREWRKWGIRDVQVNKATSFVFARVGPKNVLGLKEVWFAVEVMRVVEHGKRQPLSIMRFTQERGAASTMYRLIDEVEKEFRGRALMVLDKRKIAMMLKTMSLLEKCK</sequence>
<evidence type="ECO:0000256" key="5">
    <source>
        <dbReference type="ARBA" id="ARBA00022553"/>
    </source>
</evidence>
<dbReference type="PANTHER" id="PTHR24346:SF110">
    <property type="entry name" value="NON-SPECIFIC SERINE_THREONINE PROTEIN KINASE"/>
    <property type="match status" value="1"/>
</dbReference>
<feature type="binding site" evidence="12">
    <location>
        <position position="149"/>
    </location>
    <ligand>
        <name>ATP</name>
        <dbReference type="ChEBI" id="CHEBI:30616"/>
    </ligand>
</feature>
<dbReference type="InterPro" id="IPR000719">
    <property type="entry name" value="Prot_kinase_dom"/>
</dbReference>
<dbReference type="Proteomes" id="UP001172102">
    <property type="component" value="Unassembled WGS sequence"/>
</dbReference>
<dbReference type="InterPro" id="IPR008271">
    <property type="entry name" value="Ser/Thr_kinase_AS"/>
</dbReference>
<keyword evidence="6" id="KW-0808">Transferase</keyword>
<dbReference type="FunFam" id="1.10.510.10:FF:000394">
    <property type="entry name" value="Serine/threonine-protein kinase HSL1"/>
    <property type="match status" value="1"/>
</dbReference>
<comment type="caution">
    <text evidence="15">The sequence shown here is derived from an EMBL/GenBank/DDBJ whole genome shotgun (WGS) entry which is preliminary data.</text>
</comment>
<evidence type="ECO:0000256" key="7">
    <source>
        <dbReference type="ARBA" id="ARBA00022741"/>
    </source>
</evidence>
<dbReference type="PROSITE" id="PS50011">
    <property type="entry name" value="PROTEIN_KINASE_DOM"/>
    <property type="match status" value="1"/>
</dbReference>
<dbReference type="PANTHER" id="PTHR24346">
    <property type="entry name" value="MAP/MICROTUBULE AFFINITY-REGULATING KINASE"/>
    <property type="match status" value="1"/>
</dbReference>
<evidence type="ECO:0000256" key="4">
    <source>
        <dbReference type="ARBA" id="ARBA00022527"/>
    </source>
</evidence>
<evidence type="ECO:0000256" key="6">
    <source>
        <dbReference type="ARBA" id="ARBA00022679"/>
    </source>
</evidence>
<keyword evidence="8" id="KW-0418">Kinase</keyword>
<comment type="catalytic activity">
    <reaction evidence="11">
        <text>L-seryl-[protein] + ATP = O-phospho-L-seryl-[protein] + ADP + H(+)</text>
        <dbReference type="Rhea" id="RHEA:17989"/>
        <dbReference type="Rhea" id="RHEA-COMP:9863"/>
        <dbReference type="Rhea" id="RHEA-COMP:11604"/>
        <dbReference type="ChEBI" id="CHEBI:15378"/>
        <dbReference type="ChEBI" id="CHEBI:29999"/>
        <dbReference type="ChEBI" id="CHEBI:30616"/>
        <dbReference type="ChEBI" id="CHEBI:83421"/>
        <dbReference type="ChEBI" id="CHEBI:456216"/>
        <dbReference type="EC" id="2.7.11.1"/>
    </reaction>
</comment>
<evidence type="ECO:0000256" key="10">
    <source>
        <dbReference type="ARBA" id="ARBA00047899"/>
    </source>
</evidence>
<feature type="compositionally biased region" description="Basic residues" evidence="13">
    <location>
        <begin position="627"/>
        <end position="642"/>
    </location>
</feature>
<dbReference type="GO" id="GO:0035556">
    <property type="term" value="P:intracellular signal transduction"/>
    <property type="evidence" value="ECO:0007669"/>
    <property type="project" value="TreeGrafter"/>
</dbReference>
<dbReference type="PROSITE" id="PS00107">
    <property type="entry name" value="PROTEIN_KINASE_ATP"/>
    <property type="match status" value="1"/>
</dbReference>
<keyword evidence="5" id="KW-0597">Phosphoprotein</keyword>
<evidence type="ECO:0000256" key="2">
    <source>
        <dbReference type="ARBA" id="ARBA00010791"/>
    </source>
</evidence>
<dbReference type="AlphaFoldDB" id="A0AA40B8T1"/>
<dbReference type="EMBL" id="JAUKUA010000001">
    <property type="protein sequence ID" value="KAK0729778.1"/>
    <property type="molecule type" value="Genomic_DNA"/>
</dbReference>
<feature type="region of interest" description="Disordered" evidence="13">
    <location>
        <begin position="985"/>
        <end position="1021"/>
    </location>
</feature>
<protein>
    <recommendedName>
        <fullName evidence="3">non-specific serine/threonine protein kinase</fullName>
        <ecNumber evidence="3">2.7.11.1</ecNumber>
    </recommendedName>
</protein>
<comment type="catalytic activity">
    <reaction evidence="10">
        <text>L-threonyl-[protein] + ATP = O-phospho-L-threonyl-[protein] + ADP + H(+)</text>
        <dbReference type="Rhea" id="RHEA:46608"/>
        <dbReference type="Rhea" id="RHEA-COMP:11060"/>
        <dbReference type="Rhea" id="RHEA-COMP:11605"/>
        <dbReference type="ChEBI" id="CHEBI:15378"/>
        <dbReference type="ChEBI" id="CHEBI:30013"/>
        <dbReference type="ChEBI" id="CHEBI:30616"/>
        <dbReference type="ChEBI" id="CHEBI:61977"/>
        <dbReference type="ChEBI" id="CHEBI:456216"/>
        <dbReference type="EC" id="2.7.11.1"/>
    </reaction>
</comment>
<feature type="region of interest" description="Disordered" evidence="13">
    <location>
        <begin position="915"/>
        <end position="938"/>
    </location>
</feature>
<gene>
    <name evidence="15" type="ORF">B0H67DRAFT_547866</name>
</gene>
<feature type="region of interest" description="Disordered" evidence="13">
    <location>
        <begin position="49"/>
        <end position="107"/>
    </location>
</feature>
<reference evidence="15" key="1">
    <citation type="submission" date="2023-06" db="EMBL/GenBank/DDBJ databases">
        <title>Genome-scale phylogeny and comparative genomics of the fungal order Sordariales.</title>
        <authorList>
            <consortium name="Lawrence Berkeley National Laboratory"/>
            <person name="Hensen N."/>
            <person name="Bonometti L."/>
            <person name="Westerberg I."/>
            <person name="Brannstrom I.O."/>
            <person name="Guillou S."/>
            <person name="Cros-Aarteil S."/>
            <person name="Calhoun S."/>
            <person name="Haridas S."/>
            <person name="Kuo A."/>
            <person name="Mondo S."/>
            <person name="Pangilinan J."/>
            <person name="Riley R."/>
            <person name="Labutti K."/>
            <person name="Andreopoulos B."/>
            <person name="Lipzen A."/>
            <person name="Chen C."/>
            <person name="Yanf M."/>
            <person name="Daum C."/>
            <person name="Ng V."/>
            <person name="Clum A."/>
            <person name="Steindorff A."/>
            <person name="Ohm R."/>
            <person name="Martin F."/>
            <person name="Silar P."/>
            <person name="Natvig D."/>
            <person name="Lalanne C."/>
            <person name="Gautier V."/>
            <person name="Ament-Velasquez S.L."/>
            <person name="Kruys A."/>
            <person name="Hutchinson M.I."/>
            <person name="Powell A.J."/>
            <person name="Barry K."/>
            <person name="Miller A.N."/>
            <person name="Grigoriev I.V."/>
            <person name="Debuchy R."/>
            <person name="Gladieux P."/>
            <person name="Thoren M.H."/>
            <person name="Johannesson H."/>
        </authorList>
    </citation>
    <scope>NUCLEOTIDE SEQUENCE</scope>
    <source>
        <strain evidence="15">SMH4607-1</strain>
    </source>
</reference>
<comment type="subcellular location">
    <subcellularLocation>
        <location evidence="1">Bud neck</location>
    </subcellularLocation>
</comment>
<evidence type="ECO:0000256" key="12">
    <source>
        <dbReference type="PROSITE-ProRule" id="PRU10141"/>
    </source>
</evidence>
<dbReference type="EC" id="2.7.11.1" evidence="3"/>
<proteinExistence type="inferred from homology"/>
<dbReference type="SUPFAM" id="SSF56112">
    <property type="entry name" value="Protein kinase-like (PK-like)"/>
    <property type="match status" value="1"/>
</dbReference>
<organism evidence="15 16">
    <name type="scientific">Lasiosphaeris hirsuta</name>
    <dbReference type="NCBI Taxonomy" id="260670"/>
    <lineage>
        <taxon>Eukaryota</taxon>
        <taxon>Fungi</taxon>
        <taxon>Dikarya</taxon>
        <taxon>Ascomycota</taxon>
        <taxon>Pezizomycotina</taxon>
        <taxon>Sordariomycetes</taxon>
        <taxon>Sordariomycetidae</taxon>
        <taxon>Sordariales</taxon>
        <taxon>Lasiosphaeriaceae</taxon>
        <taxon>Lasiosphaeris</taxon>
    </lineage>
</organism>
<dbReference type="InterPro" id="IPR031850">
    <property type="entry name" value="Fungal_KA1_dom"/>
</dbReference>
<dbReference type="Pfam" id="PF00069">
    <property type="entry name" value="Pkinase"/>
    <property type="match status" value="1"/>
</dbReference>
<feature type="region of interest" description="Disordered" evidence="13">
    <location>
        <begin position="529"/>
        <end position="549"/>
    </location>
</feature>
<keyword evidence="16" id="KW-1185">Reference proteome</keyword>
<dbReference type="GO" id="GO:0004674">
    <property type="term" value="F:protein serine/threonine kinase activity"/>
    <property type="evidence" value="ECO:0007669"/>
    <property type="project" value="UniProtKB-KW"/>
</dbReference>
<dbReference type="InterPro" id="IPR017441">
    <property type="entry name" value="Protein_kinase_ATP_BS"/>
</dbReference>
<dbReference type="GO" id="GO:0005524">
    <property type="term" value="F:ATP binding"/>
    <property type="evidence" value="ECO:0007669"/>
    <property type="project" value="UniProtKB-UniRule"/>
</dbReference>
<feature type="region of interest" description="Disordered" evidence="13">
    <location>
        <begin position="1033"/>
        <end position="1065"/>
    </location>
</feature>
<dbReference type="GO" id="GO:0005940">
    <property type="term" value="C:septin ring"/>
    <property type="evidence" value="ECO:0007669"/>
    <property type="project" value="UniProtKB-ARBA"/>
</dbReference>
<feature type="domain" description="Protein kinase" evidence="14">
    <location>
        <begin position="120"/>
        <end position="397"/>
    </location>
</feature>
<feature type="compositionally biased region" description="Polar residues" evidence="13">
    <location>
        <begin position="917"/>
        <end position="934"/>
    </location>
</feature>
<evidence type="ECO:0000256" key="9">
    <source>
        <dbReference type="ARBA" id="ARBA00022840"/>
    </source>
</evidence>
<name>A0AA40B8T1_9PEZI</name>
<evidence type="ECO:0000256" key="13">
    <source>
        <dbReference type="SAM" id="MobiDB-lite"/>
    </source>
</evidence>
<dbReference type="Gene3D" id="1.10.510.10">
    <property type="entry name" value="Transferase(Phosphotransferase) domain 1"/>
    <property type="match status" value="1"/>
</dbReference>
<dbReference type="SMART" id="SM00220">
    <property type="entry name" value="S_TKc"/>
    <property type="match status" value="1"/>
</dbReference>
<accession>A0AA40B8T1</accession>
<dbReference type="InterPro" id="IPR011009">
    <property type="entry name" value="Kinase-like_dom_sf"/>
</dbReference>
<dbReference type="InterPro" id="IPR043024">
    <property type="entry name" value="KA1_sf_fungal"/>
</dbReference>
<evidence type="ECO:0000256" key="11">
    <source>
        <dbReference type="ARBA" id="ARBA00048679"/>
    </source>
</evidence>
<keyword evidence="7 12" id="KW-0547">Nucleotide-binding</keyword>
<dbReference type="Gene3D" id="3.30.310.220">
    <property type="entry name" value="Fungal kinase associated-1 domain"/>
    <property type="match status" value="1"/>
</dbReference>
<evidence type="ECO:0000256" key="1">
    <source>
        <dbReference type="ARBA" id="ARBA00004266"/>
    </source>
</evidence>
<comment type="similarity">
    <text evidence="2">Belongs to the protein kinase superfamily. CAMK Ser/Thr protein kinase family. NIM1 subfamily.</text>
</comment>
<dbReference type="GO" id="GO:0005935">
    <property type="term" value="C:cellular bud neck"/>
    <property type="evidence" value="ECO:0007669"/>
    <property type="project" value="UniProtKB-SubCell"/>
</dbReference>
<evidence type="ECO:0000256" key="8">
    <source>
        <dbReference type="ARBA" id="ARBA00022777"/>
    </source>
</evidence>
<evidence type="ECO:0000313" key="15">
    <source>
        <dbReference type="EMBL" id="KAK0729778.1"/>
    </source>
</evidence>
<keyword evidence="9 12" id="KW-0067">ATP-binding</keyword>
<dbReference type="Pfam" id="PF16797">
    <property type="entry name" value="Fungal_KA1"/>
    <property type="match status" value="1"/>
</dbReference>
<feature type="compositionally biased region" description="Basic and acidic residues" evidence="13">
    <location>
        <begin position="88"/>
        <end position="98"/>
    </location>
</feature>
<evidence type="ECO:0000313" key="16">
    <source>
        <dbReference type="Proteomes" id="UP001172102"/>
    </source>
</evidence>
<evidence type="ECO:0000259" key="14">
    <source>
        <dbReference type="PROSITE" id="PS50011"/>
    </source>
</evidence>
<feature type="region of interest" description="Disordered" evidence="13">
    <location>
        <begin position="571"/>
        <end position="662"/>
    </location>
</feature>
<feature type="compositionally biased region" description="Polar residues" evidence="13">
    <location>
        <begin position="78"/>
        <end position="87"/>
    </location>
</feature>
<dbReference type="PROSITE" id="PS00108">
    <property type="entry name" value="PROTEIN_KINASE_ST"/>
    <property type="match status" value="1"/>
</dbReference>
<evidence type="ECO:0000256" key="3">
    <source>
        <dbReference type="ARBA" id="ARBA00012513"/>
    </source>
</evidence>
<keyword evidence="4" id="KW-0723">Serine/threonine-protein kinase</keyword>
<feature type="region of interest" description="Disordered" evidence="13">
    <location>
        <begin position="822"/>
        <end position="844"/>
    </location>
</feature>